<dbReference type="AlphaFoldDB" id="A0A655W176"/>
<gene>
    <name evidence="1" type="ORF">ERS013200_03384</name>
</gene>
<reference evidence="1 2" key="1">
    <citation type="submission" date="2015-07" db="EMBL/GenBank/DDBJ databases">
        <authorList>
            <consortium name="Pathogen Informatics"/>
        </authorList>
    </citation>
    <scope>NUCLEOTIDE SEQUENCE [LARGE SCALE GENOMIC DNA]</scope>
    <source>
        <strain evidence="1 2">A316</strain>
    </source>
</reference>
<dbReference type="Proteomes" id="UP000041770">
    <property type="component" value="Unassembled WGS sequence"/>
</dbReference>
<name>A0A655W176_VIBCL</name>
<accession>A0A655W176</accession>
<sequence>MGCHKIDRCWRNVLSRHDQIAFIFTIFIIHQDDHFALTNVFNDLLWGANWHDVSPIVMKPLRAEVKQNRFVAKMPWSDAIEVHSLVDLAVNAPCNVPIHPLPD</sequence>
<evidence type="ECO:0000313" key="1">
    <source>
        <dbReference type="EMBL" id="CSD16255.1"/>
    </source>
</evidence>
<protein>
    <submittedName>
        <fullName evidence="1">Uncharacterized protein</fullName>
    </submittedName>
</protein>
<evidence type="ECO:0000313" key="2">
    <source>
        <dbReference type="Proteomes" id="UP000041770"/>
    </source>
</evidence>
<dbReference type="EMBL" id="CWQY01000032">
    <property type="protein sequence ID" value="CSD16255.1"/>
    <property type="molecule type" value="Genomic_DNA"/>
</dbReference>
<proteinExistence type="predicted"/>
<organism evidence="1 2">
    <name type="scientific">Vibrio cholerae</name>
    <dbReference type="NCBI Taxonomy" id="666"/>
    <lineage>
        <taxon>Bacteria</taxon>
        <taxon>Pseudomonadati</taxon>
        <taxon>Pseudomonadota</taxon>
        <taxon>Gammaproteobacteria</taxon>
        <taxon>Vibrionales</taxon>
        <taxon>Vibrionaceae</taxon>
        <taxon>Vibrio</taxon>
    </lineage>
</organism>